<comment type="caution">
    <text evidence="1">The sequence shown here is derived from an EMBL/GenBank/DDBJ whole genome shotgun (WGS) entry which is preliminary data.</text>
</comment>
<keyword evidence="2" id="KW-1185">Reference proteome</keyword>
<dbReference type="Proteomes" id="UP001208570">
    <property type="component" value="Unassembled WGS sequence"/>
</dbReference>
<gene>
    <name evidence="1" type="ORF">LSH36_1500g00003</name>
</gene>
<evidence type="ECO:0000313" key="1">
    <source>
        <dbReference type="EMBL" id="KAK2140053.1"/>
    </source>
</evidence>
<accession>A0AAD9ITI2</accession>
<protein>
    <submittedName>
        <fullName evidence="1">Uncharacterized protein</fullName>
    </submittedName>
</protein>
<reference evidence="1" key="1">
    <citation type="journal article" date="2023" name="Mol. Biol. Evol.">
        <title>Third-Generation Sequencing Reveals the Adaptive Role of the Epigenome in Three Deep-Sea Polychaetes.</title>
        <authorList>
            <person name="Perez M."/>
            <person name="Aroh O."/>
            <person name="Sun Y."/>
            <person name="Lan Y."/>
            <person name="Juniper S.K."/>
            <person name="Young C.R."/>
            <person name="Angers B."/>
            <person name="Qian P.Y."/>
        </authorList>
    </citation>
    <scope>NUCLEOTIDE SEQUENCE</scope>
    <source>
        <strain evidence="1">P08H-3</strain>
    </source>
</reference>
<organism evidence="1 2">
    <name type="scientific">Paralvinella palmiformis</name>
    <dbReference type="NCBI Taxonomy" id="53620"/>
    <lineage>
        <taxon>Eukaryota</taxon>
        <taxon>Metazoa</taxon>
        <taxon>Spiralia</taxon>
        <taxon>Lophotrochozoa</taxon>
        <taxon>Annelida</taxon>
        <taxon>Polychaeta</taxon>
        <taxon>Sedentaria</taxon>
        <taxon>Canalipalpata</taxon>
        <taxon>Terebellida</taxon>
        <taxon>Terebelliformia</taxon>
        <taxon>Alvinellidae</taxon>
        <taxon>Paralvinella</taxon>
    </lineage>
</organism>
<sequence>MVCRRTWQLDGGAYNPWTTMIVYLDHTSGSRNI</sequence>
<dbReference type="AlphaFoldDB" id="A0AAD9ITI2"/>
<dbReference type="EMBL" id="JAODUP010001500">
    <property type="protein sequence ID" value="KAK2140053.1"/>
    <property type="molecule type" value="Genomic_DNA"/>
</dbReference>
<name>A0AAD9ITI2_9ANNE</name>
<evidence type="ECO:0000313" key="2">
    <source>
        <dbReference type="Proteomes" id="UP001208570"/>
    </source>
</evidence>
<proteinExistence type="predicted"/>